<dbReference type="AlphaFoldDB" id="A0A316TWG0"/>
<name>A0A316TWG0_9BACT</name>
<evidence type="ECO:0000313" key="3">
    <source>
        <dbReference type="Proteomes" id="UP000245533"/>
    </source>
</evidence>
<feature type="transmembrane region" description="Helical" evidence="1">
    <location>
        <begin position="6"/>
        <end position="22"/>
    </location>
</feature>
<feature type="transmembrane region" description="Helical" evidence="1">
    <location>
        <begin position="144"/>
        <end position="162"/>
    </location>
</feature>
<gene>
    <name evidence="2" type="ORF">DDZ15_04680</name>
</gene>
<feature type="transmembrane region" description="Helical" evidence="1">
    <location>
        <begin position="91"/>
        <end position="107"/>
    </location>
</feature>
<keyword evidence="1" id="KW-0472">Membrane</keyword>
<dbReference type="Proteomes" id="UP000245533">
    <property type="component" value="Unassembled WGS sequence"/>
</dbReference>
<evidence type="ECO:0000313" key="2">
    <source>
        <dbReference type="EMBL" id="PWN07555.1"/>
    </source>
</evidence>
<feature type="transmembrane region" description="Helical" evidence="1">
    <location>
        <begin position="31"/>
        <end position="50"/>
    </location>
</feature>
<evidence type="ECO:0000256" key="1">
    <source>
        <dbReference type="SAM" id="Phobius"/>
    </source>
</evidence>
<feature type="transmembrane region" description="Helical" evidence="1">
    <location>
        <begin position="113"/>
        <end position="132"/>
    </location>
</feature>
<comment type="caution">
    <text evidence="2">The sequence shown here is derived from an EMBL/GenBank/DDBJ whole genome shotgun (WGS) entry which is preliminary data.</text>
</comment>
<dbReference type="EMBL" id="QGGB01000003">
    <property type="protein sequence ID" value="PWN07555.1"/>
    <property type="molecule type" value="Genomic_DNA"/>
</dbReference>
<keyword evidence="1" id="KW-0812">Transmembrane</keyword>
<keyword evidence="3" id="KW-1185">Reference proteome</keyword>
<protein>
    <submittedName>
        <fullName evidence="2">Uncharacterized protein</fullName>
    </submittedName>
</protein>
<dbReference type="RefSeq" id="WP_109645381.1">
    <property type="nucleotide sequence ID" value="NZ_QGGB01000003.1"/>
</dbReference>
<reference evidence="2 3" key="1">
    <citation type="submission" date="2018-05" db="EMBL/GenBank/DDBJ databases">
        <title>Rhodohalobacter halophilus gen. nov., sp. nov., a moderately halophilic member of the family Balneolaceae.</title>
        <authorList>
            <person name="Liu Z.-W."/>
        </authorList>
    </citation>
    <scope>NUCLEOTIDE SEQUENCE [LARGE SCALE GENOMIC DNA]</scope>
    <source>
        <strain evidence="2 3">8A47</strain>
    </source>
</reference>
<keyword evidence="1" id="KW-1133">Transmembrane helix</keyword>
<proteinExistence type="predicted"/>
<organism evidence="2 3">
    <name type="scientific">Rhodohalobacter mucosus</name>
    <dbReference type="NCBI Taxonomy" id="2079485"/>
    <lineage>
        <taxon>Bacteria</taxon>
        <taxon>Pseudomonadati</taxon>
        <taxon>Balneolota</taxon>
        <taxon>Balneolia</taxon>
        <taxon>Balneolales</taxon>
        <taxon>Balneolaceae</taxon>
        <taxon>Rhodohalobacter</taxon>
    </lineage>
</organism>
<accession>A0A316TWG0</accession>
<feature type="transmembrane region" description="Helical" evidence="1">
    <location>
        <begin position="62"/>
        <end position="79"/>
    </location>
</feature>
<feature type="transmembrane region" description="Helical" evidence="1">
    <location>
        <begin position="174"/>
        <end position="193"/>
    </location>
</feature>
<sequence length="205" mass="23770">MTDWSQVLLLLVLPISLYLYITRMGKDRRDALFTGAIVLILMFFREIVSLTDVTGRELLKEYSAILLLVLLLILILMSIRRLRPEISRYPYPFVYVPFIILLFYPLVQGTEALTNIIFIIIEGGSVLSLLFLTIAHFSLFEKKWVAVLNVVVLFLAYIFFWFEPQFFAAEQWMWQSLLSIGMITSSIAFPVILSETNLYKEPAQL</sequence>